<sequence length="529" mass="59689">MTHMTQAEMDVYREILFAGFPQRTQKTSFPSTYVESFFGHYGEVQHFVFDADRGIGSVTFAQGEVAMNCYLAVHLSLLPPRPNGRGSDEMCDEENTCLIFMEFAQCVPCVNPYLLRTGELSRHLMRYKTRMPSFQAAASSPSPCSVANHFVVTWHEATETDLDSNPKRRVVRDGPHFPVTDTSTVGSTLVKRGNDAIAEAVWSLLRPEKRSPTDGDAVTVLDLWWEYYQRYVLHKTEPAEGRIKDPYFLFAHKPTVAQEIRRALTSNQTGGSGDVQEDTTVVKRLIHDDVYHSVCNYLGVKLHFCNDPSWASIARDVASAGTAVGRRTQWEEPEHSRSSKMKGDGDDDEMETEEDNKALLRLPILKAAANLMENVRFLQRVRRGEITVDNKPLRPKENESSRSMNYPASAHQKEGDFYMEVLSTLDGYSPTGTAASLMAMCEDPHTFRHVEGHIGWCELRGMKRSTWWVTCQAVMVVILVFVFAGWVLGLATSWLGVSWIVGNKTNAAPSHYEMSNPIDRKINIRFAEL</sequence>
<dbReference type="Proteomes" id="UP000246121">
    <property type="component" value="Unassembled WGS sequence"/>
</dbReference>
<dbReference type="VEuPathDB" id="TriTrypDB:TcCLB.510359.220"/>
<feature type="compositionally biased region" description="Acidic residues" evidence="1">
    <location>
        <begin position="345"/>
        <end position="354"/>
    </location>
</feature>
<feature type="compositionally biased region" description="Basic and acidic residues" evidence="1">
    <location>
        <begin position="328"/>
        <end position="344"/>
    </location>
</feature>
<dbReference type="VEuPathDB" id="TriTrypDB:TcYC6_0040180"/>
<dbReference type="VEuPathDB" id="TriTrypDB:Tc_MARK_5537"/>
<organism evidence="3 4">
    <name type="scientific">Trypanosoma cruzi</name>
    <dbReference type="NCBI Taxonomy" id="5693"/>
    <lineage>
        <taxon>Eukaryota</taxon>
        <taxon>Discoba</taxon>
        <taxon>Euglenozoa</taxon>
        <taxon>Kinetoplastea</taxon>
        <taxon>Metakinetoplastina</taxon>
        <taxon>Trypanosomatida</taxon>
        <taxon>Trypanosomatidae</taxon>
        <taxon>Trypanosoma</taxon>
        <taxon>Schizotrypanum</taxon>
    </lineage>
</organism>
<evidence type="ECO:0000313" key="3">
    <source>
        <dbReference type="EMBL" id="PWV03112.1"/>
    </source>
</evidence>
<keyword evidence="2" id="KW-0472">Membrane</keyword>
<dbReference type="VEuPathDB" id="TriTrypDB:TCDM_05758"/>
<accession>A0A2V2W3A2</accession>
<evidence type="ECO:0000256" key="1">
    <source>
        <dbReference type="SAM" id="MobiDB-lite"/>
    </source>
</evidence>
<evidence type="ECO:0000256" key="2">
    <source>
        <dbReference type="SAM" id="Phobius"/>
    </source>
</evidence>
<dbReference type="VEuPathDB" id="TriTrypDB:ECC02_007217"/>
<protein>
    <submittedName>
        <fullName evidence="3">Uncharacterized protein</fullName>
    </submittedName>
</protein>
<dbReference type="VEuPathDB" id="TriTrypDB:C3747_3g94"/>
<dbReference type="VEuPathDB" id="TriTrypDB:TcCLB.506755.210"/>
<dbReference type="AlphaFoldDB" id="A0A2V2W3A2"/>
<feature type="transmembrane region" description="Helical" evidence="2">
    <location>
        <begin position="467"/>
        <end position="488"/>
    </location>
</feature>
<dbReference type="VEuPathDB" id="TriTrypDB:TcCL_NonESM03268"/>
<dbReference type="VEuPathDB" id="TriTrypDB:TcBrA4_0022520"/>
<dbReference type="VEuPathDB" id="TriTrypDB:TcG_10146"/>
<keyword evidence="2" id="KW-1133">Transmembrane helix</keyword>
<comment type="caution">
    <text evidence="3">The sequence shown here is derived from an EMBL/GenBank/DDBJ whole genome shotgun (WGS) entry which is preliminary data.</text>
</comment>
<name>A0A2V2W3A2_TRYCR</name>
<gene>
    <name evidence="3" type="ORF">C4B63_1g64</name>
</gene>
<reference evidence="3 4" key="1">
    <citation type="journal article" date="2018" name="Microb. Genom.">
        <title>Expanding an expanded genome: long-read sequencing of Trypanosoma cruzi.</title>
        <authorList>
            <person name="Berna L."/>
            <person name="Rodriguez M."/>
            <person name="Chiribao M.L."/>
            <person name="Parodi-Talice A."/>
            <person name="Pita S."/>
            <person name="Rijo G."/>
            <person name="Alvarez-Valin F."/>
            <person name="Robello C."/>
        </authorList>
    </citation>
    <scope>NUCLEOTIDE SEQUENCE [LARGE SCALE GENOMIC DNA]</scope>
    <source>
        <strain evidence="3 4">Dm28c</strain>
    </source>
</reference>
<dbReference type="VEuPathDB" id="TriTrypDB:TCSYLVIO_006778"/>
<proteinExistence type="predicted"/>
<keyword evidence="2" id="KW-0812">Transmembrane</keyword>
<dbReference type="EMBL" id="PRFA01000001">
    <property type="protein sequence ID" value="PWV03112.1"/>
    <property type="molecule type" value="Genomic_DNA"/>
</dbReference>
<feature type="region of interest" description="Disordered" evidence="1">
    <location>
        <begin position="324"/>
        <end position="354"/>
    </location>
</feature>
<dbReference type="VEuPathDB" id="TriTrypDB:BCY84_09632"/>
<dbReference type="VEuPathDB" id="TriTrypDB:C4B63_1g64"/>
<evidence type="ECO:0000313" key="4">
    <source>
        <dbReference type="Proteomes" id="UP000246121"/>
    </source>
</evidence>